<keyword evidence="2" id="KW-0456">Lyase</keyword>
<dbReference type="PIRSF" id="PIRSF036630">
    <property type="entry name" value="UCP036630"/>
    <property type="match status" value="1"/>
</dbReference>
<feature type="domain" description="Phosphomevalonate dehydratase small subunit-like" evidence="3">
    <location>
        <begin position="21"/>
        <end position="102"/>
    </location>
</feature>
<dbReference type="PANTHER" id="PTHR36577">
    <property type="entry name" value="DUF521 DOMAIN PROTEIN (AFU_ORTHOLOGUE AFUA_6G00490)"/>
    <property type="match status" value="1"/>
</dbReference>
<dbReference type="InterPro" id="IPR007506">
    <property type="entry name" value="PMDh-L-like_dom"/>
</dbReference>
<evidence type="ECO:0000313" key="6">
    <source>
        <dbReference type="Proteomes" id="UP000642488"/>
    </source>
</evidence>
<dbReference type="PANTHER" id="PTHR36577:SF3">
    <property type="entry name" value="DUF521 DOMAIN PROTEIN (AFU_ORTHOLOGUE AFUA_6G00490)"/>
    <property type="match status" value="1"/>
</dbReference>
<dbReference type="AlphaFoldDB" id="A0A934MGH8"/>
<dbReference type="Gene3D" id="3.50.30.10">
    <property type="entry name" value="Phosphohistidine domain"/>
    <property type="match status" value="1"/>
</dbReference>
<evidence type="ECO:0000313" key="5">
    <source>
        <dbReference type="EMBL" id="MBJ3762409.1"/>
    </source>
</evidence>
<dbReference type="Pfam" id="PF01989">
    <property type="entry name" value="AcnX_swivel_put"/>
    <property type="match status" value="1"/>
</dbReference>
<sequence>MAQLILDVLAEGRTLVCDAGLSVWGGVDPATGTIVDAQHPQRGESLAGRVVLMPTSRGSCSGSAVLLGLVLAGRGPAALVFGAREEVLTLGALVAARLFGRALPVVRLGAEDYARVARSGRVAIGDGRLVADRVSLDLAPLGDGLALDDRDREFLSGTHGRAARLAMGIICDMARVQGATGLLDVTRAHIDGCIYADPAFLAFARMMADLGARVRVPTTTNAISVDRENWRAQGVDGDFGTAAQALADAYVSMGAAPSFTCAPYLLDDPPARGEVIAWSESNAVVFANSVLGARTAKHADLLDLCIAMTGRAPASGVYLDAGRVARRVVDVAMPPGADDAAWPLLGWLLGQASPDRVPLVRGLDGSRPGADDLKALCAAFGTTSAAPMLHVAGVTPEGDAPPAPDADHVRIRLADFRRGWADLNRGSTSVDLVAIGSPHASAAECRGFLAALGDRRCDGARAMATVGRATLTGLDRDGTLAALGARGVRVLPDLCWCSITEPVFPPDARVVMTNSAKYAHYGPSLSGRALRFASLADCAEAAVTGRAPGRPRWLEGVE</sequence>
<dbReference type="RefSeq" id="WP_198915585.1">
    <property type="nucleotide sequence ID" value="NZ_JAEKPD010000006.1"/>
</dbReference>
<proteinExistence type="predicted"/>
<reference evidence="5" key="1">
    <citation type="submission" date="2020-12" db="EMBL/GenBank/DDBJ databases">
        <title>Bacterial taxonomy.</title>
        <authorList>
            <person name="Pan X."/>
        </authorList>
    </citation>
    <scope>NUCLEOTIDE SEQUENCE</scope>
    <source>
        <strain evidence="5">KCTC 52957</strain>
    </source>
</reference>
<evidence type="ECO:0000256" key="2">
    <source>
        <dbReference type="ARBA" id="ARBA00023239"/>
    </source>
</evidence>
<dbReference type="SUPFAM" id="SSF52016">
    <property type="entry name" value="LeuD/IlvD-like"/>
    <property type="match status" value="1"/>
</dbReference>
<dbReference type="InterPro" id="IPR002840">
    <property type="entry name" value="PMDh-S-like_dom"/>
</dbReference>
<evidence type="ECO:0000259" key="3">
    <source>
        <dbReference type="Pfam" id="PF01989"/>
    </source>
</evidence>
<organism evidence="5 6">
    <name type="scientific">Palleronia pontilimi</name>
    <dbReference type="NCBI Taxonomy" id="1964209"/>
    <lineage>
        <taxon>Bacteria</taxon>
        <taxon>Pseudomonadati</taxon>
        <taxon>Pseudomonadota</taxon>
        <taxon>Alphaproteobacteria</taxon>
        <taxon>Rhodobacterales</taxon>
        <taxon>Roseobacteraceae</taxon>
        <taxon>Palleronia</taxon>
    </lineage>
</organism>
<protein>
    <submittedName>
        <fullName evidence="5">DUF521 domain-containing protein</fullName>
    </submittedName>
</protein>
<keyword evidence="1" id="KW-0408">Iron</keyword>
<name>A0A934MGH8_9RHOB</name>
<dbReference type="CDD" id="cd01356">
    <property type="entry name" value="AcnX_swivel"/>
    <property type="match status" value="1"/>
</dbReference>
<keyword evidence="6" id="KW-1185">Reference proteome</keyword>
<evidence type="ECO:0000259" key="4">
    <source>
        <dbReference type="Pfam" id="PF04412"/>
    </source>
</evidence>
<dbReference type="EMBL" id="JAEKPD010000006">
    <property type="protein sequence ID" value="MBJ3762409.1"/>
    <property type="molecule type" value="Genomic_DNA"/>
</dbReference>
<dbReference type="CDD" id="cd01355">
    <property type="entry name" value="AcnX"/>
    <property type="match status" value="1"/>
</dbReference>
<feature type="domain" description="Phosphomevalonate dehydratase large subunit-like" evidence="4">
    <location>
        <begin position="146"/>
        <end position="539"/>
    </location>
</feature>
<dbReference type="GO" id="GO:0016829">
    <property type="term" value="F:lyase activity"/>
    <property type="evidence" value="ECO:0007669"/>
    <property type="project" value="UniProtKB-KW"/>
</dbReference>
<dbReference type="Proteomes" id="UP000642488">
    <property type="component" value="Unassembled WGS sequence"/>
</dbReference>
<dbReference type="Pfam" id="PF04412">
    <property type="entry name" value="AcnX"/>
    <property type="match status" value="1"/>
</dbReference>
<dbReference type="InterPro" id="IPR012047">
    <property type="entry name" value="AcnX"/>
</dbReference>
<accession>A0A934MGH8</accession>
<evidence type="ECO:0000256" key="1">
    <source>
        <dbReference type="ARBA" id="ARBA00023004"/>
    </source>
</evidence>
<gene>
    <name evidence="5" type="ORF">ILP92_06590</name>
</gene>
<comment type="caution">
    <text evidence="5">The sequence shown here is derived from an EMBL/GenBank/DDBJ whole genome shotgun (WGS) entry which is preliminary data.</text>
</comment>